<evidence type="ECO:0000313" key="1">
    <source>
        <dbReference type="EMBL" id="TGZ72170.1"/>
    </source>
</evidence>
<protein>
    <submittedName>
        <fullName evidence="1">Uncharacterized protein</fullName>
    </submittedName>
</protein>
<dbReference type="STRING" id="147828.A0A4S2M6X1"/>
<dbReference type="EMBL" id="SJOL01004006">
    <property type="protein sequence ID" value="TGZ72170.1"/>
    <property type="molecule type" value="Genomic_DNA"/>
</dbReference>
<gene>
    <name evidence="1" type="ORF">CRM22_002255</name>
</gene>
<sequence>PVYIVQSLFDEAQMQMSKVPLLTGGTYGKWTYIQKLGKQVAQSLQNIRGVFAPSCIDHEILTKK</sequence>
<evidence type="ECO:0000313" key="2">
    <source>
        <dbReference type="Proteomes" id="UP000308267"/>
    </source>
</evidence>
<accession>A0A4S2M6X1</accession>
<proteinExistence type="predicted"/>
<name>A0A4S2M6X1_OPIFE</name>
<comment type="caution">
    <text evidence="1">The sequence shown here is derived from an EMBL/GenBank/DDBJ whole genome shotgun (WGS) entry which is preliminary data.</text>
</comment>
<keyword evidence="2" id="KW-1185">Reference proteome</keyword>
<dbReference type="Proteomes" id="UP000308267">
    <property type="component" value="Unassembled WGS sequence"/>
</dbReference>
<feature type="non-terminal residue" evidence="1">
    <location>
        <position position="1"/>
    </location>
</feature>
<dbReference type="AlphaFoldDB" id="A0A4S2M6X1"/>
<organism evidence="1 2">
    <name type="scientific">Opisthorchis felineus</name>
    <dbReference type="NCBI Taxonomy" id="147828"/>
    <lineage>
        <taxon>Eukaryota</taxon>
        <taxon>Metazoa</taxon>
        <taxon>Spiralia</taxon>
        <taxon>Lophotrochozoa</taxon>
        <taxon>Platyhelminthes</taxon>
        <taxon>Trematoda</taxon>
        <taxon>Digenea</taxon>
        <taxon>Opisthorchiida</taxon>
        <taxon>Opisthorchiata</taxon>
        <taxon>Opisthorchiidae</taxon>
        <taxon>Opisthorchis</taxon>
    </lineage>
</organism>
<dbReference type="OrthoDB" id="2015280at2759"/>
<reference evidence="1 2" key="1">
    <citation type="journal article" date="2019" name="BMC Genomics">
        <title>New insights from Opisthorchis felineus genome: update on genomics of the epidemiologically important liver flukes.</title>
        <authorList>
            <person name="Ershov N.I."/>
            <person name="Mordvinov V.A."/>
            <person name="Prokhortchouk E.B."/>
            <person name="Pakharukova M.Y."/>
            <person name="Gunbin K.V."/>
            <person name="Ustyantsev K."/>
            <person name="Genaev M.A."/>
            <person name="Blinov A.G."/>
            <person name="Mazur A."/>
            <person name="Boulygina E."/>
            <person name="Tsygankova S."/>
            <person name="Khrameeva E."/>
            <person name="Chekanov N."/>
            <person name="Fan G."/>
            <person name="Xiao A."/>
            <person name="Zhang H."/>
            <person name="Xu X."/>
            <person name="Yang H."/>
            <person name="Solovyev V."/>
            <person name="Lee S.M."/>
            <person name="Liu X."/>
            <person name="Afonnikov D.A."/>
            <person name="Skryabin K.G."/>
        </authorList>
    </citation>
    <scope>NUCLEOTIDE SEQUENCE [LARGE SCALE GENOMIC DNA]</scope>
    <source>
        <strain evidence="1">AK-0245</strain>
        <tissue evidence="1">Whole organism</tissue>
    </source>
</reference>